<reference evidence="2" key="1">
    <citation type="submission" date="2011-07" db="EMBL/GenBank/DDBJ databases">
        <authorList>
            <consortium name="Caenorhabditis brenneri Sequencing and Analysis Consortium"/>
            <person name="Wilson R.K."/>
        </authorList>
    </citation>
    <scope>NUCLEOTIDE SEQUENCE [LARGE SCALE GENOMIC DNA]</scope>
    <source>
        <strain evidence="2">PB2801</strain>
    </source>
</reference>
<dbReference type="eggNOG" id="ENOG502TI0G">
    <property type="taxonomic scope" value="Eukaryota"/>
</dbReference>
<accession>G0MAS9</accession>
<organism evidence="2">
    <name type="scientific">Caenorhabditis brenneri</name>
    <name type="common">Nematode worm</name>
    <dbReference type="NCBI Taxonomy" id="135651"/>
    <lineage>
        <taxon>Eukaryota</taxon>
        <taxon>Metazoa</taxon>
        <taxon>Ecdysozoa</taxon>
        <taxon>Nematoda</taxon>
        <taxon>Chromadorea</taxon>
        <taxon>Rhabditida</taxon>
        <taxon>Rhabditina</taxon>
        <taxon>Rhabditomorpha</taxon>
        <taxon>Rhabditoidea</taxon>
        <taxon>Rhabditidae</taxon>
        <taxon>Peloderinae</taxon>
        <taxon>Caenorhabditis</taxon>
    </lineage>
</organism>
<dbReference type="OMA" id="IRMDVQV"/>
<proteinExistence type="predicted"/>
<gene>
    <name evidence="1" type="ORF">CAEBREN_09611</name>
</gene>
<dbReference type="InParanoid" id="G0MAS9"/>
<dbReference type="OrthoDB" id="5808003at2759"/>
<dbReference type="HOGENOM" id="CLU_1733114_0_0_1"/>
<dbReference type="FunCoup" id="G0MAS9">
    <property type="interactions" value="1712"/>
</dbReference>
<dbReference type="Proteomes" id="UP000008068">
    <property type="component" value="Unassembled WGS sequence"/>
</dbReference>
<keyword evidence="2" id="KW-1185">Reference proteome</keyword>
<protein>
    <recommendedName>
        <fullName evidence="3">COMM domain-containing protein</fullName>
    </recommendedName>
</protein>
<sequence>MDYFVVATCTELGLSQLLALDFPSVEHMTFIEWVMGQKNTSVALENKSEETKEFEANGLNGMVSAVDFFNKLKTVIERGSYRSASIRMDVQVSTRVSSNAPDCKLNMLLKTTDWEKSLDLSSATCDKLLDELENARTFLRQNKLAMKEQVE</sequence>
<dbReference type="EMBL" id="GL379788">
    <property type="protein sequence ID" value="EGT40648.1"/>
    <property type="molecule type" value="Genomic_DNA"/>
</dbReference>
<evidence type="ECO:0008006" key="3">
    <source>
        <dbReference type="Google" id="ProtNLM"/>
    </source>
</evidence>
<name>G0MAS9_CAEBE</name>
<dbReference type="AlphaFoldDB" id="G0MAS9"/>
<evidence type="ECO:0000313" key="2">
    <source>
        <dbReference type="Proteomes" id="UP000008068"/>
    </source>
</evidence>
<evidence type="ECO:0000313" key="1">
    <source>
        <dbReference type="EMBL" id="EGT40648.1"/>
    </source>
</evidence>